<organism evidence="1 2">
    <name type="scientific">Naganishia cerealis</name>
    <dbReference type="NCBI Taxonomy" id="610337"/>
    <lineage>
        <taxon>Eukaryota</taxon>
        <taxon>Fungi</taxon>
        <taxon>Dikarya</taxon>
        <taxon>Basidiomycota</taxon>
        <taxon>Agaricomycotina</taxon>
        <taxon>Tremellomycetes</taxon>
        <taxon>Filobasidiales</taxon>
        <taxon>Filobasidiaceae</taxon>
        <taxon>Naganishia</taxon>
    </lineage>
</organism>
<reference evidence="1" key="1">
    <citation type="submission" date="2023-04" db="EMBL/GenBank/DDBJ databases">
        <title>Draft Genome sequencing of Naganishia species isolated from polar environments using Oxford Nanopore Technology.</title>
        <authorList>
            <person name="Leo P."/>
            <person name="Venkateswaran K."/>
        </authorList>
    </citation>
    <scope>NUCLEOTIDE SEQUENCE</scope>
    <source>
        <strain evidence="1">MNA-CCFEE 5261</strain>
    </source>
</reference>
<comment type="caution">
    <text evidence="1">The sequence shown here is derived from an EMBL/GenBank/DDBJ whole genome shotgun (WGS) entry which is preliminary data.</text>
</comment>
<sequence length="484" mass="52631">MSRSSSISSTSGLSAFVTPPGSILSLPLQDEVDTGSSHGNFAAKIANRYPFDLGDPIDPQAGYIRDESDSADTEVAVDAKPTQHTLSAPSSDLFLEHLSNSSRSSLNGSDQLEEELAELGIYDSELLQEDSSTESESGNDEHWEDPESGQHGDSGSPLIDRNQAMLGKRRTKRRTKWKEAEEELQRGGNRSLVEVPEIVKAGGLAIAGPDASLNIDSLEGALTAFITDEQRRGQPDISTSLVNAGTAVMPYYLLAKEPSSVMPSLKETGRLAGIFEVLQVGRTDLDGNRVIGEGFKTDDWLNFARVCMITLILHNIVLWVAQAKDISLRALGIRREGRAKAQRWLSACFWTIVTGIACIGGSFADRLEWIGAACVLSVGWLLPVFPTGNNPYRALPDPTLPILGVNGPDDTPLENRESTMGLGVQDVMEDPSTDMLLARKERQLQKRRSGRRMWQDLIVFLGILPMGIFTVLWCVGVTIGLIPA</sequence>
<dbReference type="Proteomes" id="UP001241377">
    <property type="component" value="Unassembled WGS sequence"/>
</dbReference>
<evidence type="ECO:0000313" key="1">
    <source>
        <dbReference type="EMBL" id="KAJ9105157.1"/>
    </source>
</evidence>
<keyword evidence="2" id="KW-1185">Reference proteome</keyword>
<evidence type="ECO:0000313" key="2">
    <source>
        <dbReference type="Proteomes" id="UP001241377"/>
    </source>
</evidence>
<accession>A0ACC2W0M2</accession>
<gene>
    <name evidence="1" type="ORF">QFC19_003616</name>
</gene>
<dbReference type="EMBL" id="JASBWR010000035">
    <property type="protein sequence ID" value="KAJ9105157.1"/>
    <property type="molecule type" value="Genomic_DNA"/>
</dbReference>
<proteinExistence type="predicted"/>
<name>A0ACC2W0M2_9TREE</name>
<protein>
    <submittedName>
        <fullName evidence="1">Uncharacterized protein</fullName>
    </submittedName>
</protein>